<keyword evidence="3" id="KW-1185">Reference proteome</keyword>
<dbReference type="Proteomes" id="UP001212997">
    <property type="component" value="Unassembled WGS sequence"/>
</dbReference>
<evidence type="ECO:0000313" key="2">
    <source>
        <dbReference type="EMBL" id="KAJ3487357.1"/>
    </source>
</evidence>
<dbReference type="AlphaFoldDB" id="A0AAD5V8P7"/>
<comment type="caution">
    <text evidence="2">The sequence shown here is derived from an EMBL/GenBank/DDBJ whole genome shotgun (WGS) entry which is preliminary data.</text>
</comment>
<name>A0AAD5V8P7_9APHY</name>
<reference evidence="2" key="1">
    <citation type="submission" date="2022-07" db="EMBL/GenBank/DDBJ databases">
        <title>Genome Sequence of Physisporinus lineatus.</title>
        <authorList>
            <person name="Buettner E."/>
        </authorList>
    </citation>
    <scope>NUCLEOTIDE SEQUENCE</scope>
    <source>
        <strain evidence="2">VT162</strain>
    </source>
</reference>
<accession>A0AAD5V8P7</accession>
<evidence type="ECO:0008006" key="4">
    <source>
        <dbReference type="Google" id="ProtNLM"/>
    </source>
</evidence>
<organism evidence="2 3">
    <name type="scientific">Meripilus lineatus</name>
    <dbReference type="NCBI Taxonomy" id="2056292"/>
    <lineage>
        <taxon>Eukaryota</taxon>
        <taxon>Fungi</taxon>
        <taxon>Dikarya</taxon>
        <taxon>Basidiomycota</taxon>
        <taxon>Agaricomycotina</taxon>
        <taxon>Agaricomycetes</taxon>
        <taxon>Polyporales</taxon>
        <taxon>Meripilaceae</taxon>
        <taxon>Meripilus</taxon>
    </lineage>
</organism>
<sequence>MHRALFIHEILLHICDSLHLERHWARYDRDPQRLVAEAALASLARTCRIFHNPAKDSLWSSQISLTPLILFLGDSVIFIDALVDPDAWYCRKQTKVIYRKPPSASQMSRFLQHARLIKYIELAKDTPLIDTRIFDDLLSFSFPPSISTRRCLTFFPNLRSIKWSWDCVPSDYLCLLLGPAVTRLNLWAKSGPSMECTLDALKYHAPSLTHFTCREVPDYTLTIDTWLGLNIFRTLTVLYLNPTKDIWYTTWYMLSQFPHLHDLESCVPFDDGEERALKHPLSEIHFPSLGALTLHAPMEEPVSFGSFVTECMPVERRPYRLHSFELVCVGPLIETDTTLVIQHMSDLCDREVIRSFQFRGPEEMSHIPGPQTSPDIIPMTLAPLLAFPGLHTISLSPMMAIDLDNDVLEKMARAWGCLALLHLPHTDSHWVHEPRITLEGLIPLAQLCPRLRSITIVFSPEVAVSEEVQRRVDQMEFNNSVTYIAVNWGPFCERKAAEGVARFIKKLFPLVREVDYLYREYEERVRGSEDKDEEGTNSGEEVPDDEGSTVPDSGWDDDIEPGDGREDGDVGVGSSRPSSSKRGIWSHVNRILREQQV</sequence>
<feature type="compositionally biased region" description="Acidic residues" evidence="1">
    <location>
        <begin position="530"/>
        <end position="547"/>
    </location>
</feature>
<evidence type="ECO:0000313" key="3">
    <source>
        <dbReference type="Proteomes" id="UP001212997"/>
    </source>
</evidence>
<protein>
    <recommendedName>
        <fullName evidence="4">F-box domain-containing protein</fullName>
    </recommendedName>
</protein>
<feature type="region of interest" description="Disordered" evidence="1">
    <location>
        <begin position="525"/>
        <end position="597"/>
    </location>
</feature>
<dbReference type="EMBL" id="JANAWD010000094">
    <property type="protein sequence ID" value="KAJ3487357.1"/>
    <property type="molecule type" value="Genomic_DNA"/>
</dbReference>
<evidence type="ECO:0000256" key="1">
    <source>
        <dbReference type="SAM" id="MobiDB-lite"/>
    </source>
</evidence>
<proteinExistence type="predicted"/>
<gene>
    <name evidence="2" type="ORF">NLI96_g3595</name>
</gene>